<dbReference type="HOGENOM" id="CLU_191796_0_0_1"/>
<dbReference type="EnsemblProtists" id="PYU1_T002041">
    <property type="protein sequence ID" value="PYU1_T002041"/>
    <property type="gene ID" value="PYU1_G002039"/>
</dbReference>
<dbReference type="AlphaFoldDB" id="K3WAQ0"/>
<evidence type="ECO:0000313" key="2">
    <source>
        <dbReference type="Proteomes" id="UP000019132"/>
    </source>
</evidence>
<organism evidence="1 2">
    <name type="scientific">Globisporangium ultimum (strain ATCC 200006 / CBS 805.95 / DAOM BR144)</name>
    <name type="common">Pythium ultimum</name>
    <dbReference type="NCBI Taxonomy" id="431595"/>
    <lineage>
        <taxon>Eukaryota</taxon>
        <taxon>Sar</taxon>
        <taxon>Stramenopiles</taxon>
        <taxon>Oomycota</taxon>
        <taxon>Peronosporomycetes</taxon>
        <taxon>Pythiales</taxon>
        <taxon>Pythiaceae</taxon>
        <taxon>Globisporangium</taxon>
    </lineage>
</organism>
<dbReference type="EMBL" id="GL376634">
    <property type="status" value="NOT_ANNOTATED_CDS"/>
    <property type="molecule type" value="Genomic_DNA"/>
</dbReference>
<protein>
    <submittedName>
        <fullName evidence="1">Uncharacterized protein</fullName>
    </submittedName>
</protein>
<dbReference type="VEuPathDB" id="FungiDB:PYU1_G002039"/>
<reference evidence="1" key="3">
    <citation type="submission" date="2015-02" db="UniProtKB">
        <authorList>
            <consortium name="EnsemblProtists"/>
        </authorList>
    </citation>
    <scope>IDENTIFICATION</scope>
    <source>
        <strain evidence="1">DAOM BR144</strain>
    </source>
</reference>
<evidence type="ECO:0000313" key="1">
    <source>
        <dbReference type="EnsemblProtists" id="PYU1_T002041"/>
    </source>
</evidence>
<reference evidence="2" key="2">
    <citation type="submission" date="2010-04" db="EMBL/GenBank/DDBJ databases">
        <authorList>
            <person name="Buell R."/>
            <person name="Hamilton J."/>
            <person name="Hostetler J."/>
        </authorList>
    </citation>
    <scope>NUCLEOTIDE SEQUENCE [LARGE SCALE GENOMIC DNA]</scope>
    <source>
        <strain evidence="2">DAOM:BR144</strain>
    </source>
</reference>
<sequence length="66" mass="7641">MAMITVKLNGLWIPMEVDVLLLRRAVVLPDHAIFSNGFFHLFCPNQPTVLTLENIDRREEDTMNDE</sequence>
<proteinExistence type="predicted"/>
<name>K3WAQ0_GLOUD</name>
<dbReference type="InParanoid" id="K3WAQ0"/>
<dbReference type="eggNOG" id="ENOG502T447">
    <property type="taxonomic scope" value="Eukaryota"/>
</dbReference>
<dbReference type="Proteomes" id="UP000019132">
    <property type="component" value="Unassembled WGS sequence"/>
</dbReference>
<accession>K3WAQ0</accession>
<reference evidence="2" key="1">
    <citation type="journal article" date="2010" name="Genome Biol.">
        <title>Genome sequence of the necrotrophic plant pathogen Pythium ultimum reveals original pathogenicity mechanisms and effector repertoire.</title>
        <authorList>
            <person name="Levesque C.A."/>
            <person name="Brouwer H."/>
            <person name="Cano L."/>
            <person name="Hamilton J.P."/>
            <person name="Holt C."/>
            <person name="Huitema E."/>
            <person name="Raffaele S."/>
            <person name="Robideau G.P."/>
            <person name="Thines M."/>
            <person name="Win J."/>
            <person name="Zerillo M.M."/>
            <person name="Beakes G.W."/>
            <person name="Boore J.L."/>
            <person name="Busam D."/>
            <person name="Dumas B."/>
            <person name="Ferriera S."/>
            <person name="Fuerstenberg S.I."/>
            <person name="Gachon C.M."/>
            <person name="Gaulin E."/>
            <person name="Govers F."/>
            <person name="Grenville-Briggs L."/>
            <person name="Horner N."/>
            <person name="Hostetler J."/>
            <person name="Jiang R.H."/>
            <person name="Johnson J."/>
            <person name="Krajaejun T."/>
            <person name="Lin H."/>
            <person name="Meijer H.J."/>
            <person name="Moore B."/>
            <person name="Morris P."/>
            <person name="Phuntmart V."/>
            <person name="Puiu D."/>
            <person name="Shetty J."/>
            <person name="Stajich J.E."/>
            <person name="Tripathy S."/>
            <person name="Wawra S."/>
            <person name="van West P."/>
            <person name="Whitty B.R."/>
            <person name="Coutinho P.M."/>
            <person name="Henrissat B."/>
            <person name="Martin F."/>
            <person name="Thomas P.D."/>
            <person name="Tyler B.M."/>
            <person name="De Vries R.P."/>
            <person name="Kamoun S."/>
            <person name="Yandell M."/>
            <person name="Tisserat N."/>
            <person name="Buell C.R."/>
        </authorList>
    </citation>
    <scope>NUCLEOTIDE SEQUENCE</scope>
    <source>
        <strain evidence="2">DAOM:BR144</strain>
    </source>
</reference>
<keyword evidence="2" id="KW-1185">Reference proteome</keyword>